<evidence type="ECO:0000256" key="4">
    <source>
        <dbReference type="ARBA" id="ARBA00023306"/>
    </source>
</evidence>
<dbReference type="InterPro" id="IPR013033">
    <property type="entry name" value="MinC"/>
</dbReference>
<comment type="similarity">
    <text evidence="1 6">Belongs to the MinC family.</text>
</comment>
<feature type="domain" description="Septum formation inhibitor MinC C-terminal" evidence="7">
    <location>
        <begin position="108"/>
        <end position="198"/>
    </location>
</feature>
<evidence type="ECO:0000256" key="2">
    <source>
        <dbReference type="ARBA" id="ARBA00022618"/>
    </source>
</evidence>
<evidence type="ECO:0000256" key="5">
    <source>
        <dbReference type="ARBA" id="ARBA00046874"/>
    </source>
</evidence>
<evidence type="ECO:0000313" key="9">
    <source>
        <dbReference type="EMBL" id="SDB81575.1"/>
    </source>
</evidence>
<keyword evidence="10" id="KW-1185">Reference proteome</keyword>
<evidence type="ECO:0000256" key="3">
    <source>
        <dbReference type="ARBA" id="ARBA00023210"/>
    </source>
</evidence>
<evidence type="ECO:0000313" key="10">
    <source>
        <dbReference type="Proteomes" id="UP000242662"/>
    </source>
</evidence>
<dbReference type="PANTHER" id="PTHR34108">
    <property type="entry name" value="SEPTUM SITE-DETERMINING PROTEIN MINC"/>
    <property type="match status" value="1"/>
</dbReference>
<dbReference type="STRING" id="1464122.SAMN05421737_10185"/>
<dbReference type="EMBL" id="FMYM01000001">
    <property type="protein sequence ID" value="SDB81575.1"/>
    <property type="molecule type" value="Genomic_DNA"/>
</dbReference>
<gene>
    <name evidence="6" type="primary">minC</name>
    <name evidence="9" type="ORF">SAMN05421737_10185</name>
</gene>
<dbReference type="GO" id="GO:1901891">
    <property type="term" value="P:regulation of cell septum assembly"/>
    <property type="evidence" value="ECO:0007669"/>
    <property type="project" value="InterPro"/>
</dbReference>
<evidence type="ECO:0000256" key="6">
    <source>
        <dbReference type="HAMAP-Rule" id="MF_00267"/>
    </source>
</evidence>
<dbReference type="Gene3D" id="2.160.20.70">
    <property type="match status" value="1"/>
</dbReference>
<evidence type="ECO:0000256" key="1">
    <source>
        <dbReference type="ARBA" id="ARBA00006291"/>
    </source>
</evidence>
<dbReference type="Pfam" id="PF22642">
    <property type="entry name" value="MinC_N_1"/>
    <property type="match status" value="1"/>
</dbReference>
<dbReference type="InterPro" id="IPR055219">
    <property type="entry name" value="MinC_N_1"/>
</dbReference>
<dbReference type="AlphaFoldDB" id="A0A1G6GIJ6"/>
<feature type="domain" description="Septum site-determining protein MinC N-terminal" evidence="8">
    <location>
        <begin position="8"/>
        <end position="86"/>
    </location>
</feature>
<organism evidence="9 10">
    <name type="scientific">Shouchella lonarensis</name>
    <dbReference type="NCBI Taxonomy" id="1464122"/>
    <lineage>
        <taxon>Bacteria</taxon>
        <taxon>Bacillati</taxon>
        <taxon>Bacillota</taxon>
        <taxon>Bacilli</taxon>
        <taxon>Bacillales</taxon>
        <taxon>Bacillaceae</taxon>
        <taxon>Shouchella</taxon>
    </lineage>
</organism>
<protein>
    <recommendedName>
        <fullName evidence="6">Probable septum site-determining protein MinC</fullName>
    </recommendedName>
</protein>
<dbReference type="NCBIfam" id="TIGR01222">
    <property type="entry name" value="minC"/>
    <property type="match status" value="1"/>
</dbReference>
<dbReference type="Pfam" id="PF03775">
    <property type="entry name" value="MinC_C"/>
    <property type="match status" value="1"/>
</dbReference>
<dbReference type="GO" id="GO:0000917">
    <property type="term" value="P:division septum assembly"/>
    <property type="evidence" value="ECO:0007669"/>
    <property type="project" value="UniProtKB-KW"/>
</dbReference>
<dbReference type="GO" id="GO:0000902">
    <property type="term" value="P:cell morphogenesis"/>
    <property type="evidence" value="ECO:0007669"/>
    <property type="project" value="InterPro"/>
</dbReference>
<comment type="function">
    <text evidence="6">Cell division inhibitor that blocks the formation of polar Z ring septums. Rapidly oscillates between the poles of the cell to destabilize FtsZ filaments that have formed before they mature into polar Z rings. Prevents FtsZ polymerization.</text>
</comment>
<sequence length="229" mass="25423">MSQTKTSVTIKGTKEGLIFLLDDRCSFEQLICELKEKLSVNYYQSDGDERGVSVSVDLGNRYLSKEDKALLEKVITEDRHLQVERFHTGVISLTEAKKMWEQQQTTTLTRMIRSGQVVHVEGNALLIGDVNPGGALVATGNIYVMGALKGKAHAGSTGQKNALIVASFLAPSFLQIAETWMTFADCPDDEIWMGAAFLEEKTSLLRITRIQRLLDLVPIDRESEYVAPV</sequence>
<keyword evidence="3 6" id="KW-0717">Septation</keyword>
<name>A0A1G6GIJ6_9BACI</name>
<keyword evidence="2 6" id="KW-0132">Cell division</keyword>
<dbReference type="Proteomes" id="UP000242662">
    <property type="component" value="Unassembled WGS sequence"/>
</dbReference>
<dbReference type="SUPFAM" id="SSF63848">
    <property type="entry name" value="Cell-division inhibitor MinC, C-terminal domain"/>
    <property type="match status" value="1"/>
</dbReference>
<comment type="subunit">
    <text evidence="5 6">Interacts with MinD and FtsZ.</text>
</comment>
<dbReference type="PANTHER" id="PTHR34108:SF1">
    <property type="entry name" value="SEPTUM SITE-DETERMINING PROTEIN MINC"/>
    <property type="match status" value="1"/>
</dbReference>
<dbReference type="InterPro" id="IPR036145">
    <property type="entry name" value="MinC_C_sf"/>
</dbReference>
<reference evidence="10" key="1">
    <citation type="submission" date="2016-09" db="EMBL/GenBank/DDBJ databases">
        <authorList>
            <person name="Varghese N."/>
            <person name="Submissions S."/>
        </authorList>
    </citation>
    <scope>NUCLEOTIDE SEQUENCE [LARGE SCALE GENOMIC DNA]</scope>
    <source>
        <strain evidence="10">25nlg</strain>
    </source>
</reference>
<dbReference type="RefSeq" id="WP_245700949.1">
    <property type="nucleotide sequence ID" value="NZ_FMYM01000001.1"/>
</dbReference>
<accession>A0A1G6GIJ6</accession>
<dbReference type="InterPro" id="IPR016098">
    <property type="entry name" value="CAP/MinC_C"/>
</dbReference>
<dbReference type="Gene3D" id="3.30.160.540">
    <property type="match status" value="1"/>
</dbReference>
<dbReference type="InterPro" id="IPR005526">
    <property type="entry name" value="Septum_form_inhib_MinC_C"/>
</dbReference>
<proteinExistence type="inferred from homology"/>
<dbReference type="HAMAP" id="MF_00267">
    <property type="entry name" value="MinC"/>
    <property type="match status" value="1"/>
</dbReference>
<keyword evidence="4 6" id="KW-0131">Cell cycle</keyword>
<evidence type="ECO:0000259" key="7">
    <source>
        <dbReference type="Pfam" id="PF03775"/>
    </source>
</evidence>
<evidence type="ECO:0000259" key="8">
    <source>
        <dbReference type="Pfam" id="PF22642"/>
    </source>
</evidence>